<dbReference type="AlphaFoldDB" id="A0A5J4UCH3"/>
<name>A0A5J4UCH3_9EUKA</name>
<evidence type="ECO:0000313" key="1">
    <source>
        <dbReference type="EMBL" id="KAA6367924.1"/>
    </source>
</evidence>
<protein>
    <submittedName>
        <fullName evidence="1">Uncharacterized protein</fullName>
    </submittedName>
</protein>
<dbReference type="Proteomes" id="UP000324800">
    <property type="component" value="Unassembled WGS sequence"/>
</dbReference>
<evidence type="ECO:0000313" key="2">
    <source>
        <dbReference type="Proteomes" id="UP000324800"/>
    </source>
</evidence>
<gene>
    <name evidence="1" type="ORF">EZS28_036547</name>
</gene>
<comment type="caution">
    <text evidence="1">The sequence shown here is derived from an EMBL/GenBank/DDBJ whole genome shotgun (WGS) entry which is preliminary data.</text>
</comment>
<dbReference type="EMBL" id="SNRW01017845">
    <property type="protein sequence ID" value="KAA6367924.1"/>
    <property type="molecule type" value="Genomic_DNA"/>
</dbReference>
<proteinExistence type="predicted"/>
<feature type="non-terminal residue" evidence="1">
    <location>
        <position position="130"/>
    </location>
</feature>
<reference evidence="1 2" key="1">
    <citation type="submission" date="2019-03" db="EMBL/GenBank/DDBJ databases">
        <title>Single cell metagenomics reveals metabolic interactions within the superorganism composed of flagellate Streblomastix strix and complex community of Bacteroidetes bacteria on its surface.</title>
        <authorList>
            <person name="Treitli S.C."/>
            <person name="Kolisko M."/>
            <person name="Husnik F."/>
            <person name="Keeling P."/>
            <person name="Hampl V."/>
        </authorList>
    </citation>
    <scope>NUCLEOTIDE SEQUENCE [LARGE SCALE GENOMIC DNA]</scope>
    <source>
        <strain evidence="1">ST1C</strain>
    </source>
</reference>
<organism evidence="1 2">
    <name type="scientific">Streblomastix strix</name>
    <dbReference type="NCBI Taxonomy" id="222440"/>
    <lineage>
        <taxon>Eukaryota</taxon>
        <taxon>Metamonada</taxon>
        <taxon>Preaxostyla</taxon>
        <taxon>Oxymonadida</taxon>
        <taxon>Streblomastigidae</taxon>
        <taxon>Streblomastix</taxon>
    </lineage>
</organism>
<sequence length="130" mass="15080">MIFQEIGSQMILNFDRMQFVPKRRKTGNIGGNSAFEKAINFTLNSMSQFKNVALLFKKQLNFHLSNLTAINSIFFASHPHISIILHWMDPDEPRILVANMCDLFRDVIEALFKQTRCIYKCASICIQKHK</sequence>
<accession>A0A5J4UCH3</accession>